<dbReference type="InParanoid" id="A0A316YNP1"/>
<protein>
    <recommendedName>
        <fullName evidence="2">NADH dehydrogenase [ubiquinone] 1 alpha subcomplex subunit</fullName>
    </recommendedName>
</protein>
<dbReference type="InterPro" id="IPR007763">
    <property type="entry name" value="NDUFA12"/>
</dbReference>
<sequence>MSLARQIRNARVAGLKKYWRDLQYIGDAKAGTFVGADALGNKFYEDLNEQPGRHRWVDYAGHDSNAYAIEPVWHSWLHHIKQDPPNKDPIVAASRKTWEIHRSGPILRQSRQRFETDCRVAVQNAWEPTIASRQ</sequence>
<keyword evidence="2" id="KW-0472">Membrane</keyword>
<dbReference type="OrthoDB" id="274641at2759"/>
<evidence type="ECO:0000313" key="3">
    <source>
        <dbReference type="EMBL" id="PWN90997.1"/>
    </source>
</evidence>
<keyword evidence="2" id="KW-0679">Respiratory chain</keyword>
<keyword evidence="2" id="KW-0249">Electron transport</keyword>
<dbReference type="GeneID" id="37043814"/>
<keyword evidence="2" id="KW-0999">Mitochondrion inner membrane</keyword>
<comment type="function">
    <text evidence="2">Accessory subunit of the mitochondrial membrane respiratory chain NADH dehydrogenase (Complex I), that is believed not to be involved in catalysis. Complex I functions in the transfer of electrons from NADH to the respiratory chain. The immediate electron acceptor for the enzyme is believed to be ubiquinone.</text>
</comment>
<organism evidence="3 4">
    <name type="scientific">Acaromyces ingoldii</name>
    <dbReference type="NCBI Taxonomy" id="215250"/>
    <lineage>
        <taxon>Eukaryota</taxon>
        <taxon>Fungi</taxon>
        <taxon>Dikarya</taxon>
        <taxon>Basidiomycota</taxon>
        <taxon>Ustilaginomycotina</taxon>
        <taxon>Exobasidiomycetes</taxon>
        <taxon>Exobasidiales</taxon>
        <taxon>Cryptobasidiaceae</taxon>
        <taxon>Acaromyces</taxon>
    </lineage>
</organism>
<keyword evidence="2" id="KW-0813">Transport</keyword>
<keyword evidence="4" id="KW-1185">Reference proteome</keyword>
<dbReference type="PANTHER" id="PTHR12910">
    <property type="entry name" value="NADH-UBIQUINONE OXIDOREDUCTASE SUBUNIT B17.2"/>
    <property type="match status" value="1"/>
</dbReference>
<dbReference type="Pfam" id="PF05071">
    <property type="entry name" value="NDUFA12"/>
    <property type="match status" value="1"/>
</dbReference>
<evidence type="ECO:0000313" key="4">
    <source>
        <dbReference type="Proteomes" id="UP000245768"/>
    </source>
</evidence>
<dbReference type="PANTHER" id="PTHR12910:SF2">
    <property type="entry name" value="NADH DEHYDROGENASE [UBIQUINONE] 1 ALPHA SUBCOMPLEX SUBUNIT 12"/>
    <property type="match status" value="1"/>
</dbReference>
<dbReference type="RefSeq" id="XP_025378195.1">
    <property type="nucleotide sequence ID" value="XM_025521898.1"/>
</dbReference>
<evidence type="ECO:0000256" key="2">
    <source>
        <dbReference type="RuleBase" id="RU363103"/>
    </source>
</evidence>
<comment type="similarity">
    <text evidence="1 2">Belongs to the complex I NDUFA12 subunit family.</text>
</comment>
<reference evidence="3 4" key="1">
    <citation type="journal article" date="2018" name="Mol. Biol. Evol.">
        <title>Broad Genomic Sampling Reveals a Smut Pathogenic Ancestry of the Fungal Clade Ustilaginomycotina.</title>
        <authorList>
            <person name="Kijpornyongpan T."/>
            <person name="Mondo S.J."/>
            <person name="Barry K."/>
            <person name="Sandor L."/>
            <person name="Lee J."/>
            <person name="Lipzen A."/>
            <person name="Pangilinan J."/>
            <person name="LaButti K."/>
            <person name="Hainaut M."/>
            <person name="Henrissat B."/>
            <person name="Grigoriev I.V."/>
            <person name="Spatafora J.W."/>
            <person name="Aime M.C."/>
        </authorList>
    </citation>
    <scope>NUCLEOTIDE SEQUENCE [LARGE SCALE GENOMIC DNA]</scope>
    <source>
        <strain evidence="3 4">MCA 4198</strain>
    </source>
</reference>
<proteinExistence type="inferred from homology"/>
<gene>
    <name evidence="3" type="ORF">FA10DRAFT_267419</name>
</gene>
<keyword evidence="2" id="KW-0496">Mitochondrion</keyword>
<dbReference type="GO" id="GO:0006979">
    <property type="term" value="P:response to oxidative stress"/>
    <property type="evidence" value="ECO:0007669"/>
    <property type="project" value="TreeGrafter"/>
</dbReference>
<dbReference type="Proteomes" id="UP000245768">
    <property type="component" value="Unassembled WGS sequence"/>
</dbReference>
<accession>A0A316YNP1</accession>
<evidence type="ECO:0000256" key="1">
    <source>
        <dbReference type="ARBA" id="ARBA00007355"/>
    </source>
</evidence>
<dbReference type="AlphaFoldDB" id="A0A316YNP1"/>
<dbReference type="GO" id="GO:0045271">
    <property type="term" value="C:respiratory chain complex I"/>
    <property type="evidence" value="ECO:0007669"/>
    <property type="project" value="InterPro"/>
</dbReference>
<dbReference type="GO" id="GO:0005743">
    <property type="term" value="C:mitochondrial inner membrane"/>
    <property type="evidence" value="ECO:0007669"/>
    <property type="project" value="UniProtKB-SubCell"/>
</dbReference>
<name>A0A316YNP1_9BASI</name>
<dbReference type="STRING" id="215250.A0A316YNP1"/>
<dbReference type="EMBL" id="KZ819636">
    <property type="protein sequence ID" value="PWN90997.1"/>
    <property type="molecule type" value="Genomic_DNA"/>
</dbReference>
<comment type="subcellular location">
    <subcellularLocation>
        <location evidence="2">Mitochondrion inner membrane</location>
        <topology evidence="2">Peripheral membrane protein</topology>
        <orientation evidence="2">Matrix side</orientation>
    </subcellularLocation>
</comment>